<comment type="caution">
    <text evidence="2">The sequence shown here is derived from an EMBL/GenBank/DDBJ whole genome shotgun (WGS) entry which is preliminary data.</text>
</comment>
<dbReference type="AlphaFoldDB" id="A0AA44CAK4"/>
<feature type="compositionally biased region" description="Low complexity" evidence="1">
    <location>
        <begin position="144"/>
        <end position="161"/>
    </location>
</feature>
<gene>
    <name evidence="2" type="ORF">G8E10_01330</name>
</gene>
<reference evidence="2" key="1">
    <citation type="submission" date="2020-03" db="EMBL/GenBank/DDBJ databases">
        <title>Ferranicluibacter endophyticum gen. nov., sp. nov., a new genus isolated from Rubus ulmifolius Schott. stem.</title>
        <authorList>
            <person name="Roca-Couso R."/>
            <person name="Flores-Felix J.D."/>
            <person name="Igual J.M."/>
            <person name="Rivas R."/>
        </authorList>
    </citation>
    <scope>NUCLEOTIDE SEQUENCE</scope>
    <source>
        <strain evidence="2">CRRU44</strain>
    </source>
</reference>
<organism evidence="2 3">
    <name type="scientific">Ferranicluibacter rubi</name>
    <dbReference type="NCBI Taxonomy" id="2715133"/>
    <lineage>
        <taxon>Bacteria</taxon>
        <taxon>Pseudomonadati</taxon>
        <taxon>Pseudomonadota</taxon>
        <taxon>Alphaproteobacteria</taxon>
        <taxon>Hyphomicrobiales</taxon>
        <taxon>Rhizobiaceae</taxon>
        <taxon>Ferranicluibacter</taxon>
    </lineage>
</organism>
<dbReference type="EMBL" id="JAANCM010000001">
    <property type="protein sequence ID" value="NHT74391.1"/>
    <property type="molecule type" value="Genomic_DNA"/>
</dbReference>
<dbReference type="Proteomes" id="UP001155840">
    <property type="component" value="Unassembled WGS sequence"/>
</dbReference>
<name>A0AA44CAK4_9HYPH</name>
<proteinExistence type="predicted"/>
<dbReference type="RefSeq" id="WP_167126155.1">
    <property type="nucleotide sequence ID" value="NZ_JAANCM010000001.1"/>
</dbReference>
<evidence type="ECO:0000313" key="3">
    <source>
        <dbReference type="Proteomes" id="UP001155840"/>
    </source>
</evidence>
<evidence type="ECO:0000313" key="2">
    <source>
        <dbReference type="EMBL" id="NHT74391.1"/>
    </source>
</evidence>
<keyword evidence="3" id="KW-1185">Reference proteome</keyword>
<accession>A0AA44CAK4</accession>
<protein>
    <submittedName>
        <fullName evidence="2">Uncharacterized protein</fullName>
    </submittedName>
</protein>
<feature type="region of interest" description="Disordered" evidence="1">
    <location>
        <begin position="130"/>
        <end position="161"/>
    </location>
</feature>
<sequence length="161" mass="17348">MNDGIGRTSRRQLWRQGRQEWRRAVWGASTRLLALFWLFAAVLAMPLVASAQIVASGTGASLRPGDVSDRENRDGRAADTALSRQALRAAQPADIRFTAERVDAKPVPGGPDPFFLPVFRTPALLHPVTVSAPSGRSHRLDGGVSEAAEARAPPVRASFGR</sequence>
<evidence type="ECO:0000256" key="1">
    <source>
        <dbReference type="SAM" id="MobiDB-lite"/>
    </source>
</evidence>